<evidence type="ECO:0000313" key="2">
    <source>
        <dbReference type="Proteomes" id="UP000000845"/>
    </source>
</evidence>
<sequence>MINIKERKEKTEELNQEISFDNFENKHEFPVSNEEILDTIDSKLHENHSDISIDKTTDIKGMIALNAVETGHFNNETLSGNKLENAYNNFVDYEGVTNYSILERPEIVMESIVADEYPNTIKQRIDEDIDVYKHPSEVTELGIDEELEYEYNKTKLLKDNEKWVSPFKDFKSEI</sequence>
<dbReference type="HOGENOM" id="CLU_1538993_0_0_0"/>
<dbReference type="KEGG" id="str:Sterm_2720"/>
<dbReference type="EMBL" id="CP001739">
    <property type="protein sequence ID" value="ACZ09565.1"/>
    <property type="molecule type" value="Genomic_DNA"/>
</dbReference>
<protein>
    <submittedName>
        <fullName evidence="1">Uncharacterized protein</fullName>
    </submittedName>
</protein>
<name>D1AMJ1_SEBTE</name>
<organism evidence="1 2">
    <name type="scientific">Sebaldella termitidis (strain ATCC 33386 / NCTC 11300)</name>
    <dbReference type="NCBI Taxonomy" id="526218"/>
    <lineage>
        <taxon>Bacteria</taxon>
        <taxon>Fusobacteriati</taxon>
        <taxon>Fusobacteriota</taxon>
        <taxon>Fusobacteriia</taxon>
        <taxon>Fusobacteriales</taxon>
        <taxon>Leptotrichiaceae</taxon>
        <taxon>Sebaldella</taxon>
    </lineage>
</organism>
<accession>D1AMJ1</accession>
<keyword evidence="2" id="KW-1185">Reference proteome</keyword>
<reference evidence="1 2" key="2">
    <citation type="journal article" date="2010" name="Stand. Genomic Sci.">
        <title>Complete genome sequence of Sebaldella termitidis type strain (NCTC 11300).</title>
        <authorList>
            <person name="Harmon-Smith M."/>
            <person name="Celia L."/>
            <person name="Chertkov O."/>
            <person name="Lapidus A."/>
            <person name="Copeland A."/>
            <person name="Glavina Del Rio T."/>
            <person name="Nolan M."/>
            <person name="Lucas S."/>
            <person name="Tice H."/>
            <person name="Cheng J.F."/>
            <person name="Han C."/>
            <person name="Detter J.C."/>
            <person name="Bruce D."/>
            <person name="Goodwin L."/>
            <person name="Pitluck S."/>
            <person name="Pati A."/>
            <person name="Liolios K."/>
            <person name="Ivanova N."/>
            <person name="Mavromatis K."/>
            <person name="Mikhailova N."/>
            <person name="Chen A."/>
            <person name="Palaniappan K."/>
            <person name="Land M."/>
            <person name="Hauser L."/>
            <person name="Chang Y.J."/>
            <person name="Jeffries C.D."/>
            <person name="Brettin T."/>
            <person name="Goker M."/>
            <person name="Beck B."/>
            <person name="Bristow J."/>
            <person name="Eisen J.A."/>
            <person name="Markowitz V."/>
            <person name="Hugenholtz P."/>
            <person name="Kyrpides N.C."/>
            <person name="Klenk H.P."/>
            <person name="Chen F."/>
        </authorList>
    </citation>
    <scope>NUCLEOTIDE SEQUENCE [LARGE SCALE GENOMIC DNA]</scope>
    <source>
        <strain evidence="2">ATCC 33386 / NCTC 11300</strain>
    </source>
</reference>
<evidence type="ECO:0000313" key="1">
    <source>
        <dbReference type="EMBL" id="ACZ09565.1"/>
    </source>
</evidence>
<dbReference type="Proteomes" id="UP000000845">
    <property type="component" value="Chromosome"/>
</dbReference>
<proteinExistence type="predicted"/>
<dbReference type="RefSeq" id="WP_012862159.1">
    <property type="nucleotide sequence ID" value="NC_013517.1"/>
</dbReference>
<gene>
    <name evidence="1" type="ordered locus">Sterm_2720</name>
</gene>
<dbReference type="AlphaFoldDB" id="D1AMJ1"/>
<reference evidence="2" key="1">
    <citation type="submission" date="2009-09" db="EMBL/GenBank/DDBJ databases">
        <title>The complete chromosome of Sebaldella termitidis ATCC 33386.</title>
        <authorList>
            <consortium name="US DOE Joint Genome Institute (JGI-PGF)"/>
            <person name="Lucas S."/>
            <person name="Copeland A."/>
            <person name="Lapidus A."/>
            <person name="Glavina del Rio T."/>
            <person name="Dalin E."/>
            <person name="Tice H."/>
            <person name="Bruce D."/>
            <person name="Goodwin L."/>
            <person name="Pitluck S."/>
            <person name="Kyrpides N."/>
            <person name="Mavromatis K."/>
            <person name="Ivanova N."/>
            <person name="Mikhailova N."/>
            <person name="Sims D."/>
            <person name="Meincke L."/>
            <person name="Brettin T."/>
            <person name="Detter J.C."/>
            <person name="Han C."/>
            <person name="Larimer F."/>
            <person name="Land M."/>
            <person name="Hauser L."/>
            <person name="Markowitz V."/>
            <person name="Cheng J.F."/>
            <person name="Hugenholtz P."/>
            <person name="Woyke T."/>
            <person name="Wu D."/>
            <person name="Eisen J.A."/>
        </authorList>
    </citation>
    <scope>NUCLEOTIDE SEQUENCE [LARGE SCALE GENOMIC DNA]</scope>
    <source>
        <strain evidence="2">ATCC 33386 / NCTC 11300</strain>
    </source>
</reference>